<feature type="domain" description="SCP" evidence="2">
    <location>
        <begin position="119"/>
        <end position="248"/>
    </location>
</feature>
<keyword evidence="4" id="KW-1185">Reference proteome</keyword>
<sequence length="266" mass="31095">MIATINLKILILYISFFPLTLENLRRSHSLSSASSTQELVRRNSMDGENGLTYTEKLKLYDHVCIKNPFTKYRSAVKFVPPTKFDIRPFLGTNRISLKVWKATWSKCDFKCFVKNDYTLFKVKLAQQINLYRKFHNVPPLKYSSRLCYLAQHRANLMALQKMILHNSRESKYGEVVGLAYIPAASSLANRWYDERKNYNFKTGQTRFGSQLFAQLVWKSTTEMGIGVSEANDMIYVVVYFYPRGNTMGYYKENVNEIPGKFFKFFF</sequence>
<name>A0A090L8J4_STRRB</name>
<accession>A0A090L8J4</accession>
<dbReference type="Pfam" id="PF00188">
    <property type="entry name" value="CAP"/>
    <property type="match status" value="1"/>
</dbReference>
<dbReference type="Proteomes" id="UP000035682">
    <property type="component" value="Unplaced"/>
</dbReference>
<dbReference type="SUPFAM" id="SSF55797">
    <property type="entry name" value="PR-1-like"/>
    <property type="match status" value="1"/>
</dbReference>
<dbReference type="WBParaSite" id="SRAE_2000076600.1">
    <property type="protein sequence ID" value="SRAE_2000076600.1"/>
    <property type="gene ID" value="WBGene00260966"/>
</dbReference>
<dbReference type="GeneID" id="36378460"/>
<dbReference type="InterPro" id="IPR014044">
    <property type="entry name" value="CAP_dom"/>
</dbReference>
<gene>
    <name evidence="3 5 6" type="ORF">SRAE_2000076600</name>
</gene>
<dbReference type="CTD" id="36378460"/>
<dbReference type="InterPro" id="IPR035940">
    <property type="entry name" value="CAP_sf"/>
</dbReference>
<feature type="signal peptide" evidence="1">
    <location>
        <begin position="1"/>
        <end position="22"/>
    </location>
</feature>
<evidence type="ECO:0000259" key="2">
    <source>
        <dbReference type="SMART" id="SM00198"/>
    </source>
</evidence>
<dbReference type="InterPro" id="IPR001283">
    <property type="entry name" value="CRISP-related"/>
</dbReference>
<evidence type="ECO:0000313" key="6">
    <source>
        <dbReference type="WormBase" id="SRAE_2000076600"/>
    </source>
</evidence>
<protein>
    <submittedName>
        <fullName evidence="3 5">CAP domain-containing protein</fullName>
    </submittedName>
</protein>
<evidence type="ECO:0000313" key="5">
    <source>
        <dbReference type="WBParaSite" id="SRAE_2000076600.1"/>
    </source>
</evidence>
<dbReference type="EMBL" id="LN609529">
    <property type="protein sequence ID" value="CEF66096.1"/>
    <property type="molecule type" value="Genomic_DNA"/>
</dbReference>
<dbReference type="PANTHER" id="PTHR10334">
    <property type="entry name" value="CYSTEINE-RICH SECRETORY PROTEIN-RELATED"/>
    <property type="match status" value="1"/>
</dbReference>
<dbReference type="RefSeq" id="XP_024505296.1">
    <property type="nucleotide sequence ID" value="XM_024651638.1"/>
</dbReference>
<dbReference type="OrthoDB" id="337038at2759"/>
<dbReference type="Gene3D" id="3.40.33.10">
    <property type="entry name" value="CAP"/>
    <property type="match status" value="1"/>
</dbReference>
<dbReference type="WormBase" id="SRAE_2000076600">
    <property type="protein sequence ID" value="SRP06492"/>
    <property type="gene ID" value="WBGene00260966"/>
</dbReference>
<evidence type="ECO:0000313" key="4">
    <source>
        <dbReference type="Proteomes" id="UP000035682"/>
    </source>
</evidence>
<evidence type="ECO:0000313" key="3">
    <source>
        <dbReference type="EMBL" id="CEF66096.1"/>
    </source>
</evidence>
<dbReference type="InterPro" id="IPR034113">
    <property type="entry name" value="SCP_GAPR1-like"/>
</dbReference>
<proteinExistence type="predicted"/>
<organism evidence="3">
    <name type="scientific">Strongyloides ratti</name>
    <name type="common">Parasitic roundworm</name>
    <dbReference type="NCBI Taxonomy" id="34506"/>
    <lineage>
        <taxon>Eukaryota</taxon>
        <taxon>Metazoa</taxon>
        <taxon>Ecdysozoa</taxon>
        <taxon>Nematoda</taxon>
        <taxon>Chromadorea</taxon>
        <taxon>Rhabditida</taxon>
        <taxon>Tylenchina</taxon>
        <taxon>Panagrolaimomorpha</taxon>
        <taxon>Strongyloidoidea</taxon>
        <taxon>Strongyloididae</taxon>
        <taxon>Strongyloides</taxon>
    </lineage>
</organism>
<dbReference type="CDD" id="cd05382">
    <property type="entry name" value="CAP_GAPR1-like"/>
    <property type="match status" value="1"/>
</dbReference>
<dbReference type="SMART" id="SM00198">
    <property type="entry name" value="SCP"/>
    <property type="match status" value="1"/>
</dbReference>
<keyword evidence="1" id="KW-0732">Signal</keyword>
<dbReference type="STRING" id="34506.A0A090L8J4"/>
<feature type="chain" id="PRO_5015030607" evidence="1">
    <location>
        <begin position="23"/>
        <end position="266"/>
    </location>
</feature>
<evidence type="ECO:0000256" key="1">
    <source>
        <dbReference type="SAM" id="SignalP"/>
    </source>
</evidence>
<reference evidence="3 4" key="1">
    <citation type="submission" date="2014-09" db="EMBL/GenBank/DDBJ databases">
        <authorList>
            <person name="Martin A.A."/>
        </authorList>
    </citation>
    <scope>NUCLEOTIDE SEQUENCE</scope>
    <source>
        <strain evidence="4">ED321</strain>
        <strain evidence="3">ED321 Heterogonic</strain>
    </source>
</reference>
<reference evidence="5" key="2">
    <citation type="submission" date="2020-12" db="UniProtKB">
        <authorList>
            <consortium name="WormBaseParasite"/>
        </authorList>
    </citation>
    <scope>IDENTIFICATION</scope>
</reference>
<dbReference type="AlphaFoldDB" id="A0A090L8J4"/>